<feature type="region of interest" description="Disordered" evidence="1">
    <location>
        <begin position="1"/>
        <end position="157"/>
    </location>
</feature>
<sequence>MSDQEVPGRESLPGPGDNRFDAVERMRRRLEGTKPAETGRPEAGDGASKLIRLPHRPRRMSEDVGERPRKPWQPAGGSAFDPAPTRPVLRSELQRETGAWPIDPSLAWQPAAEDDPGSAEQGGSVIDLGALRAKRAGDDVPAAGIRRKPRRIGPDTP</sequence>
<dbReference type="EMBL" id="CP078145">
    <property type="protein sequence ID" value="QXN93081.1"/>
    <property type="molecule type" value="Genomic_DNA"/>
</dbReference>
<evidence type="ECO:0000313" key="3">
    <source>
        <dbReference type="Proteomes" id="UP000694257"/>
    </source>
</evidence>
<dbReference type="Proteomes" id="UP000694257">
    <property type="component" value="Chromosome"/>
</dbReference>
<evidence type="ECO:0000313" key="2">
    <source>
        <dbReference type="EMBL" id="QXN93081.1"/>
    </source>
</evidence>
<gene>
    <name evidence="2" type="ORF">KV110_08235</name>
</gene>
<keyword evidence="3" id="KW-1185">Reference proteome</keyword>
<name>A0ABX8RV09_NOCIO</name>
<reference evidence="2 3" key="1">
    <citation type="submission" date="2021-07" db="EMBL/GenBank/DDBJ databases">
        <title>Whole Genome Sequence of Nocardia Iowensis.</title>
        <authorList>
            <person name="Lamm A."/>
            <person name="Collins-Fairclough A.M."/>
            <person name="Bunk B."/>
            <person name="Sproer C."/>
        </authorList>
    </citation>
    <scope>NUCLEOTIDE SEQUENCE [LARGE SCALE GENOMIC DNA]</scope>
    <source>
        <strain evidence="2 3">NRRL 5646</strain>
    </source>
</reference>
<proteinExistence type="predicted"/>
<feature type="compositionally biased region" description="Basic and acidic residues" evidence="1">
    <location>
        <begin position="18"/>
        <end position="43"/>
    </location>
</feature>
<organism evidence="2 3">
    <name type="scientific">Nocardia iowensis</name>
    <dbReference type="NCBI Taxonomy" id="204891"/>
    <lineage>
        <taxon>Bacteria</taxon>
        <taxon>Bacillati</taxon>
        <taxon>Actinomycetota</taxon>
        <taxon>Actinomycetes</taxon>
        <taxon>Mycobacteriales</taxon>
        <taxon>Nocardiaceae</taxon>
        <taxon>Nocardia</taxon>
    </lineage>
</organism>
<evidence type="ECO:0000256" key="1">
    <source>
        <dbReference type="SAM" id="MobiDB-lite"/>
    </source>
</evidence>
<feature type="compositionally biased region" description="Basic and acidic residues" evidence="1">
    <location>
        <begin position="59"/>
        <end position="69"/>
    </location>
</feature>
<accession>A0ABX8RV09</accession>
<protein>
    <submittedName>
        <fullName evidence="2">Uncharacterized protein</fullName>
    </submittedName>
</protein>
<dbReference type="RefSeq" id="WP_218474830.1">
    <property type="nucleotide sequence ID" value="NZ_BAABJN010000001.1"/>
</dbReference>